<proteinExistence type="predicted"/>
<accession>A0A4R2HV99</accession>
<dbReference type="AlphaFoldDB" id="A0A4R2HV99"/>
<dbReference type="EMBL" id="SLWN01000002">
    <property type="protein sequence ID" value="TCO34518.1"/>
    <property type="molecule type" value="Genomic_DNA"/>
</dbReference>
<feature type="compositionally biased region" description="Low complexity" evidence="1">
    <location>
        <begin position="116"/>
        <end position="128"/>
    </location>
</feature>
<dbReference type="Proteomes" id="UP000294508">
    <property type="component" value="Unassembled WGS sequence"/>
</dbReference>
<protein>
    <submittedName>
        <fullName evidence="2">Uncharacterized protein</fullName>
    </submittedName>
</protein>
<comment type="caution">
    <text evidence="2">The sequence shown here is derived from an EMBL/GenBank/DDBJ whole genome shotgun (WGS) entry which is preliminary data.</text>
</comment>
<feature type="compositionally biased region" description="Polar residues" evidence="1">
    <location>
        <begin position="102"/>
        <end position="115"/>
    </location>
</feature>
<gene>
    <name evidence="2" type="ORF">EV652_102584</name>
</gene>
<dbReference type="RefSeq" id="WP_132208276.1">
    <property type="nucleotide sequence ID" value="NZ_SLWN01000002.1"/>
</dbReference>
<evidence type="ECO:0000313" key="3">
    <source>
        <dbReference type="Proteomes" id="UP000294508"/>
    </source>
</evidence>
<name>A0A4R2HV99_9ACTN</name>
<reference evidence="2 3" key="1">
    <citation type="journal article" date="2015" name="Stand. Genomic Sci.">
        <title>Genomic Encyclopedia of Bacterial and Archaeal Type Strains, Phase III: the genomes of soil and plant-associated and newly described type strains.</title>
        <authorList>
            <person name="Whitman W.B."/>
            <person name="Woyke T."/>
            <person name="Klenk H.P."/>
            <person name="Zhou Y."/>
            <person name="Lilburn T.G."/>
            <person name="Beck B.J."/>
            <person name="De Vos P."/>
            <person name="Vandamme P."/>
            <person name="Eisen J.A."/>
            <person name="Garrity G."/>
            <person name="Hugenholtz P."/>
            <person name="Kyrpides N.C."/>
        </authorList>
    </citation>
    <scope>NUCLEOTIDE SEQUENCE [LARGE SCALE GENOMIC DNA]</scope>
    <source>
        <strain evidence="2 3">VKM Ac-2572</strain>
    </source>
</reference>
<keyword evidence="3" id="KW-1185">Reference proteome</keyword>
<sequence length="176" mass="18443">MYEDQILPHSPFSGWVAFAIEPDDIPAAEAGLDEHWPAKFELARKHWGQPSYVGTDDHPGFVDAWAPGAGQERRHLALAAKRQFREGARDALANSDLPPGTGASSSVSPESLTTIAQGADAAARQASAPGLSSDLQTSLNAATAPPLKPGQARGTDAGQRPQTTGQIDRGAGRDGR</sequence>
<evidence type="ECO:0000313" key="2">
    <source>
        <dbReference type="EMBL" id="TCO34518.1"/>
    </source>
</evidence>
<evidence type="ECO:0000256" key="1">
    <source>
        <dbReference type="SAM" id="MobiDB-lite"/>
    </source>
</evidence>
<organism evidence="2 3">
    <name type="scientific">Kribbella steppae</name>
    <dbReference type="NCBI Taxonomy" id="2512223"/>
    <lineage>
        <taxon>Bacteria</taxon>
        <taxon>Bacillati</taxon>
        <taxon>Actinomycetota</taxon>
        <taxon>Actinomycetes</taxon>
        <taxon>Propionibacteriales</taxon>
        <taxon>Kribbellaceae</taxon>
        <taxon>Kribbella</taxon>
    </lineage>
</organism>
<feature type="region of interest" description="Disordered" evidence="1">
    <location>
        <begin position="89"/>
        <end position="176"/>
    </location>
</feature>